<keyword evidence="2" id="KW-1133">Transmembrane helix</keyword>
<reference evidence="5" key="1">
    <citation type="journal article" date="2019" name="Int. J. Syst. Evol. Microbiol.">
        <title>The Global Catalogue of Microorganisms (GCM) 10K type strain sequencing project: providing services to taxonomists for standard genome sequencing and annotation.</title>
        <authorList>
            <consortium name="The Broad Institute Genomics Platform"/>
            <consortium name="The Broad Institute Genome Sequencing Center for Infectious Disease"/>
            <person name="Wu L."/>
            <person name="Ma J."/>
        </authorList>
    </citation>
    <scope>NUCLEOTIDE SEQUENCE [LARGE SCALE GENOMIC DNA]</scope>
    <source>
        <strain evidence="5">KCTC 42587</strain>
    </source>
</reference>
<gene>
    <name evidence="4" type="ORF">ACFSQP_00360</name>
</gene>
<dbReference type="PROSITE" id="PS52016">
    <property type="entry name" value="TONB_DEPENDENT_REC_3"/>
    <property type="match status" value="1"/>
</dbReference>
<dbReference type="PANTHER" id="PTHR34978">
    <property type="entry name" value="POSSIBLE SENSOR-TRANSDUCER PROTEIN BLAR"/>
    <property type="match status" value="1"/>
</dbReference>
<dbReference type="PANTHER" id="PTHR34978:SF3">
    <property type="entry name" value="SLR0241 PROTEIN"/>
    <property type="match status" value="1"/>
</dbReference>
<dbReference type="SUPFAM" id="SSF56935">
    <property type="entry name" value="Porins"/>
    <property type="match status" value="1"/>
</dbReference>
<dbReference type="Proteomes" id="UP001597472">
    <property type="component" value="Unassembled WGS sequence"/>
</dbReference>
<dbReference type="InterPro" id="IPR039426">
    <property type="entry name" value="TonB-dep_rcpt-like"/>
</dbReference>
<comment type="similarity">
    <text evidence="1">Belongs to the TonB-dependent receptor family.</text>
</comment>
<feature type="transmembrane region" description="Helical" evidence="2">
    <location>
        <begin position="87"/>
        <end position="109"/>
    </location>
</feature>
<dbReference type="Pfam" id="PF05569">
    <property type="entry name" value="Peptidase_M56"/>
    <property type="match status" value="1"/>
</dbReference>
<comment type="caution">
    <text evidence="4">The sequence shown here is derived from an EMBL/GenBank/DDBJ whole genome shotgun (WGS) entry which is preliminary data.</text>
</comment>
<protein>
    <submittedName>
        <fullName evidence="4">M56 family metallopeptidase</fullName>
    </submittedName>
</protein>
<proteinExistence type="inferred from homology"/>
<evidence type="ECO:0000256" key="2">
    <source>
        <dbReference type="SAM" id="Phobius"/>
    </source>
</evidence>
<keyword evidence="1" id="KW-1134">Transmembrane beta strand</keyword>
<dbReference type="EMBL" id="JBHULS010000001">
    <property type="protein sequence ID" value="MFD2550252.1"/>
    <property type="molecule type" value="Genomic_DNA"/>
</dbReference>
<dbReference type="InterPro" id="IPR008756">
    <property type="entry name" value="Peptidase_M56"/>
</dbReference>
<evidence type="ECO:0000313" key="4">
    <source>
        <dbReference type="EMBL" id="MFD2550252.1"/>
    </source>
</evidence>
<evidence type="ECO:0000256" key="1">
    <source>
        <dbReference type="PROSITE-ProRule" id="PRU01360"/>
    </source>
</evidence>
<accession>A0ABW5KNA0</accession>
<keyword evidence="5" id="KW-1185">Reference proteome</keyword>
<feature type="transmembrane region" description="Helical" evidence="2">
    <location>
        <begin position="6"/>
        <end position="22"/>
    </location>
</feature>
<keyword evidence="1 2" id="KW-0472">Membrane</keyword>
<keyword evidence="1" id="KW-0998">Cell outer membrane</keyword>
<feature type="transmembrane region" description="Helical" evidence="2">
    <location>
        <begin position="34"/>
        <end position="54"/>
    </location>
</feature>
<organism evidence="4 5">
    <name type="scientific">Bizionia sediminis</name>
    <dbReference type="NCBI Taxonomy" id="1737064"/>
    <lineage>
        <taxon>Bacteria</taxon>
        <taxon>Pseudomonadati</taxon>
        <taxon>Bacteroidota</taxon>
        <taxon>Flavobacteriia</taxon>
        <taxon>Flavobacteriales</taxon>
        <taxon>Flavobacteriaceae</taxon>
        <taxon>Bizionia</taxon>
    </lineage>
</organism>
<name>A0ABW5KNA0_9FLAO</name>
<keyword evidence="1" id="KW-0813">Transport</keyword>
<feature type="domain" description="Peptidase M56" evidence="3">
    <location>
        <begin position="117"/>
        <end position="249"/>
    </location>
</feature>
<dbReference type="RefSeq" id="WP_376890951.1">
    <property type="nucleotide sequence ID" value="NZ_JBHULS010000001.1"/>
</dbReference>
<dbReference type="InterPro" id="IPR037066">
    <property type="entry name" value="Plug_dom_sf"/>
</dbReference>
<dbReference type="InterPro" id="IPR052173">
    <property type="entry name" value="Beta-lactam_resp_regulator"/>
</dbReference>
<evidence type="ECO:0000259" key="3">
    <source>
        <dbReference type="Pfam" id="PF05569"/>
    </source>
</evidence>
<evidence type="ECO:0000313" key="5">
    <source>
        <dbReference type="Proteomes" id="UP001597472"/>
    </source>
</evidence>
<keyword evidence="1 2" id="KW-0812">Transmembrane</keyword>
<comment type="subcellular location">
    <subcellularLocation>
        <location evidence="1">Cell outer membrane</location>
        <topology evidence="1">Multi-pass membrane protein</topology>
    </subcellularLocation>
</comment>
<dbReference type="Gene3D" id="2.170.130.10">
    <property type="entry name" value="TonB-dependent receptor, plug domain"/>
    <property type="match status" value="1"/>
</dbReference>
<dbReference type="CDD" id="cd07341">
    <property type="entry name" value="M56_BlaR1_MecR1_like"/>
    <property type="match status" value="1"/>
</dbReference>
<sequence>MDYLLKASAVLTIFYVCYIWFLQRETFFNSNRWFLLIGQFFAFLLPLLVIPIYVTVAPEVFKASSRSNMPITAASVATLPSIETVLIWIYIAGVVFFFGKFTINILSLSQLVRSQPSKKMAGIYYTETTNTAAPFSFFNNIVYNPHNFSAKELELILNHERVHVRQWHSADVLISQLSCVVLWFNPVSWLYKKAVQQNLEFIADGKTQSKAKCQQSYQRLLLKVSLPTKHQELVNSFNSSLIKKRIYMLQQSKSNTLKSWKYALLIPVLALFLMSFNTQEVYISEATFQAQNSSKKHIVTASTSDADLAKIESDMSNTHVVLKFSDISRNADNTIREIYIKTKHSGGSRYNKRVTVKNDKQKTIKPFSLQLTANKQDILFQFSDDEATLVAKDRITFGKEATTRLGTQKTLSEADGLGENPLYIINGKTYRKETLKHPAHFTTAKSITIINKKEGLKRYGAAGKDGVIIFEGISGFKTLDTATTKPHAGEAKPLILLNDEEITREKMDSIDPKTIIKTDVITNAAELEKYGSKAKDGVIIISTGDTDTKLMEIPENPLILIDGKEATQNDMQAINPENIQNVRVLKPEMAKATYGKKGTHGAILVTTKP</sequence>